<dbReference type="Gene3D" id="3.40.50.720">
    <property type="entry name" value="NAD(P)-binding Rossmann-like Domain"/>
    <property type="match status" value="2"/>
</dbReference>
<dbReference type="InterPro" id="IPR057326">
    <property type="entry name" value="KR_dom"/>
</dbReference>
<dbReference type="InterPro" id="IPR018201">
    <property type="entry name" value="Ketoacyl_synth_AS"/>
</dbReference>
<dbReference type="InterPro" id="IPR050091">
    <property type="entry name" value="PKS_NRPS_Biosynth_Enz"/>
</dbReference>
<accession>A0A177CV97</accession>
<feature type="region of interest" description="C-terminal hotdog fold" evidence="8">
    <location>
        <begin position="1017"/>
        <end position="1172"/>
    </location>
</feature>
<dbReference type="InterPro" id="IPR049551">
    <property type="entry name" value="PKS_DH_C"/>
</dbReference>
<dbReference type="PROSITE" id="PS52004">
    <property type="entry name" value="KS3_2"/>
    <property type="match status" value="1"/>
</dbReference>
<dbReference type="SMART" id="SM00827">
    <property type="entry name" value="PKS_AT"/>
    <property type="match status" value="1"/>
</dbReference>
<keyword evidence="13" id="KW-1185">Reference proteome</keyword>
<sequence>MDPAQRKLLEVVYEAFESAGETKECYAGSKTGVFVGNFNSDHLLAQTRDSDFSSPYSSTGAGASILSNRINFLMDLVGPSVTVDTACSSSLFALHLAVTAIYRGDCESAIVAGSNLIMTPDVQLMLTKLGALSPTSSCHTFDASADGYARGEGFAAFYIKKLSDAVKNDYPVRAVIRGTSINSNGRSAGLTHPSSQGQEAVIRQAYQNAQLDPKDTGYFEAHGTGTPVGDPIEVAAIGNVFGTSTSSSPLLIGSIKPNIGHTEATSGLAGIMKAILALEANLIPPTRGIIALNPKVDFTKANVQVATETLPWPADKLRRASINSFGYGGANAHCILDHVSVLIPELSETNSVVSLDTNGSIETFANRPPCTPNLARPRKVRSASASTRRLTLLPLSAHDEDALKTIERRILDNIASLPLADVAYTLACRRSKYRHRSYSVMQLDNSGATSVLSKGNPRKLQDVHVPTIAFVFTGQGTHWSGMGSTLLEYETFRTTIAYLDAILSRLSFAPDWKIQDVLSGASDLPIGSPMISQTVCTALQIGLVDLLRTWDVKPTAVVGHSSGEIAAAYCAGHVRSAEAIAIAYCRGVAVSKNEQKGLMLAVGLGELQVRSYLRDRYATIQLAAINSPDSVTLSGDADYINDLSDLLHSQGIFTRILQTGGNAYHSFHMEPLGLEYEVLLTQALKELEMEQQPSNEGYNSQITWISSVFPDISMAQSRTKPLYWRQNLISTVQFSAAVVNILHSENPRVDMMVEIGPHSALKSPLAQIWATERGEDVGRVIYHSALFRGQDGMQTLLQLCGSLFCENYPVDLVAMNSEDHLVAGEHVHRHGRTTGSLPPYSFSYGLPIYSESRISKEMRLRRHARHDLLGSRQPGCSTKSPSWRNILRIKDVPWLEHHKLLPHTVFPASGYICMAVEAANQVFAEQNSLENIGGYILQNVGIQKAMRIPEDDRGLEIVFDLEQRQTANGALHRFRVSSVTQPDGIWSDHCSGEIRVMKKGSLAKEFQPHEKITSPPDPRILSSDRWYNTFSDTGISYGPSFQAISDLMSNPQSETVSAKIALRTTKEFFSGEESSYLLHPASLDACHQLAIVAGHRGHRDNAQHAFVPIFFRRISLWTPKGPVQDSAFAVCHSTRRGIRGLYAQIQLMSHDREPLLSIEDLRCVAYGENTAAVKTPRRPYRNLVWKPDISKVSQEYADKSFAPPSIGLELTSDMDRLDRLCAYIIMEMSTDPESQLTKPDYEPHMIKFLSSIRRRVDPEDSVLCEAASVSSIDRLATISAITTQMKEKIEVQLIDRIFQNRGNIFNGSKSGLEVALQDGLLTQLYTSSIGIAGAYPQLSQLVDLCAFRSPHMNILEIGAGTGGATDVVLRSLRADSPERLFNQYTFTDVSTAFLTSARSRFDHGGFMVFNTLDFESNPLEQGYEQQYDLVIASECLHTSKNVEQALRNVRSLVKPNGQLLIVETTRTLRAHGLLLGTFPDYWVGTEDYRTDSPFLDERQWDSVLKLAGFSGIDLQLKDYPSPWNIASVFLSTRKEDFVPGTINYSDPVYLVNGKESIGLCEMVASRYDQISVPVTQETHSPIGSARAIYFLGFQQLTDLQDGSWFESVKQAVQHYRSVLWITQSNVTGGAVPTAALVMGLLRVISAENPQAAHVIVDIQRDAAEGVDMRLATQLVQLELDMQGSQNAEYAEREYVWRDGCLRISRLVADHSRNDGFHLLHSERDTFMDVPLRGQKPFKISYQKPGILSTVFFTPDEEFLQDLPDDWIIAKTEAVGLNWKDAAVATGRFDLNNASTEFSGVITQIGSGVCDFNVGDRVYGFAFGHFGNYMRLPATFARRMPDTASFVDMATVPVVFASALYALNRLARLRADESVLIQSATGGLGTAAIQVAKSIGATIYATAGSEKKRAYLCEEFGIPVDRIYSSRDVPDVHTLLNISGGVGFDVVLSTSSGLIMDVTWSAMATQGRFIDVGRVDVHGHGSLPLEPFNRNATFSSFDLGRLGMRHLSELMGEVDELVQAGSIKPISPVTEFDISQLGSALAKLSEGKHLGKLVVSYGEQDSLIRMTPSWHTAAFDPNACYVIAGGLGGLGRSLVSWMTTRGARYFISLSRKADAIPEASSFIQSMHAKGILIEPVACDITVRDEVNSIIATAAGKRTVKGVVHMAMALRDKLFANLSLEEWQTGLAAKVQGALNLHDATLNLSLDFFVMTSSVSTQIAQPTQAAYCAANSFQDYFARYRRSQGRPATSIAFGLIHEVGELGRRIDVQNSMGRKNLYGTGEAEFLRLVEAAFFPPQTDRSEDADPLATAHIVTSLEPALLLAKQQENSNKGITTTPPWHHDPRFSHILREMQTLAATSEVAETAGTRTSLSDPASFRAALDASMRAGDSKQARDIVLSSIVNRVAEMLFIAPDTLDPHLGVSAYGIDSLVAAELRGWFIATYNSQISFLKLLDPSTRISDLASFVLDEWADLGSNV</sequence>
<dbReference type="Pfam" id="PF22621">
    <property type="entry name" value="CurL-like_PKS_C"/>
    <property type="match status" value="1"/>
</dbReference>
<dbReference type="InterPro" id="IPR014031">
    <property type="entry name" value="Ketoacyl_synth_C"/>
</dbReference>
<dbReference type="InterPro" id="IPR016035">
    <property type="entry name" value="Acyl_Trfase/lysoPLipase"/>
</dbReference>
<feature type="domain" description="Ketosynthase family 3 (KS3)" evidence="10">
    <location>
        <begin position="1"/>
        <end position="338"/>
    </location>
</feature>
<dbReference type="PANTHER" id="PTHR43775">
    <property type="entry name" value="FATTY ACID SYNTHASE"/>
    <property type="match status" value="1"/>
</dbReference>
<dbReference type="PROSITE" id="PS00606">
    <property type="entry name" value="KS3_1"/>
    <property type="match status" value="1"/>
</dbReference>
<dbReference type="Gene3D" id="3.40.50.150">
    <property type="entry name" value="Vaccinia Virus protein VP39"/>
    <property type="match status" value="1"/>
</dbReference>
<keyword evidence="4" id="KW-0521">NADP</keyword>
<gene>
    <name evidence="12" type="ORF">CC84DRAFT_1106966</name>
</gene>
<dbReference type="InterPro" id="IPR013217">
    <property type="entry name" value="Methyltransf_12"/>
</dbReference>
<dbReference type="InParanoid" id="A0A177CV97"/>
<dbReference type="PROSITE" id="PS52019">
    <property type="entry name" value="PKS_MFAS_DH"/>
    <property type="match status" value="1"/>
</dbReference>
<dbReference type="SMART" id="SM00826">
    <property type="entry name" value="PKS_DH"/>
    <property type="match status" value="1"/>
</dbReference>
<dbReference type="CDD" id="cd00833">
    <property type="entry name" value="PKS"/>
    <property type="match status" value="1"/>
</dbReference>
<evidence type="ECO:0000256" key="8">
    <source>
        <dbReference type="PROSITE-ProRule" id="PRU01363"/>
    </source>
</evidence>
<evidence type="ECO:0000259" key="11">
    <source>
        <dbReference type="PROSITE" id="PS52019"/>
    </source>
</evidence>
<dbReference type="PANTHER" id="PTHR43775:SF50">
    <property type="entry name" value="HIGHLY REDUCING POLYKETIDE SYNTHASE SRDA"/>
    <property type="match status" value="1"/>
</dbReference>
<evidence type="ECO:0000256" key="2">
    <source>
        <dbReference type="ARBA" id="ARBA00022553"/>
    </source>
</evidence>
<feature type="region of interest" description="N-terminal hotdog fold" evidence="8">
    <location>
        <begin position="866"/>
        <end position="1001"/>
    </location>
</feature>
<dbReference type="InterPro" id="IPR016036">
    <property type="entry name" value="Malonyl_transacylase_ACP-bd"/>
</dbReference>
<dbReference type="GO" id="GO:0004312">
    <property type="term" value="F:fatty acid synthase activity"/>
    <property type="evidence" value="ECO:0007669"/>
    <property type="project" value="TreeGrafter"/>
</dbReference>
<evidence type="ECO:0000256" key="5">
    <source>
        <dbReference type="ARBA" id="ARBA00023002"/>
    </source>
</evidence>
<dbReference type="Proteomes" id="UP000077069">
    <property type="component" value="Unassembled WGS sequence"/>
</dbReference>
<evidence type="ECO:0000259" key="9">
    <source>
        <dbReference type="PROSITE" id="PS50075"/>
    </source>
</evidence>
<feature type="active site" description="Proton acceptor; for dehydratase activity" evidence="8">
    <location>
        <position position="898"/>
    </location>
</feature>
<dbReference type="Pfam" id="PF00107">
    <property type="entry name" value="ADH_zinc_N"/>
    <property type="match status" value="1"/>
</dbReference>
<dbReference type="Gene3D" id="3.40.47.10">
    <property type="match status" value="1"/>
</dbReference>
<dbReference type="InterPro" id="IPR016039">
    <property type="entry name" value="Thiolase-like"/>
</dbReference>
<name>A0A177CV97_9PLEO</name>
<dbReference type="InterPro" id="IPR036291">
    <property type="entry name" value="NAD(P)-bd_dom_sf"/>
</dbReference>
<dbReference type="Pfam" id="PF00698">
    <property type="entry name" value="Acyl_transf_1"/>
    <property type="match status" value="1"/>
</dbReference>
<dbReference type="RefSeq" id="XP_018041818.1">
    <property type="nucleotide sequence ID" value="XM_018175159.1"/>
</dbReference>
<dbReference type="SMART" id="SM00825">
    <property type="entry name" value="PKS_KS"/>
    <property type="match status" value="1"/>
</dbReference>
<dbReference type="InterPro" id="IPR009081">
    <property type="entry name" value="PP-bd_ACP"/>
</dbReference>
<dbReference type="SMART" id="SM00829">
    <property type="entry name" value="PKS_ER"/>
    <property type="match status" value="1"/>
</dbReference>
<dbReference type="InterPro" id="IPR020843">
    <property type="entry name" value="ER"/>
</dbReference>
<dbReference type="Pfam" id="PF14765">
    <property type="entry name" value="PS-DH"/>
    <property type="match status" value="1"/>
</dbReference>
<dbReference type="GO" id="GO:0044550">
    <property type="term" value="P:secondary metabolite biosynthetic process"/>
    <property type="evidence" value="ECO:0007669"/>
    <property type="project" value="TreeGrafter"/>
</dbReference>
<dbReference type="InterPro" id="IPR020807">
    <property type="entry name" value="PKS_DH"/>
</dbReference>
<dbReference type="SUPFAM" id="SSF53335">
    <property type="entry name" value="S-adenosyl-L-methionine-dependent methyltransferases"/>
    <property type="match status" value="1"/>
</dbReference>
<dbReference type="Pfam" id="PF08242">
    <property type="entry name" value="Methyltransf_12"/>
    <property type="match status" value="1"/>
</dbReference>
<dbReference type="Pfam" id="PF21089">
    <property type="entry name" value="PKS_DH_N"/>
    <property type="match status" value="1"/>
</dbReference>
<dbReference type="CDD" id="cd02440">
    <property type="entry name" value="AdoMet_MTases"/>
    <property type="match status" value="1"/>
</dbReference>
<proteinExistence type="predicted"/>
<keyword evidence="7" id="KW-0012">Acyltransferase</keyword>
<dbReference type="InterPro" id="IPR042104">
    <property type="entry name" value="PKS_dehydratase_sf"/>
</dbReference>
<dbReference type="InterPro" id="IPR011032">
    <property type="entry name" value="GroES-like_sf"/>
</dbReference>
<evidence type="ECO:0000259" key="10">
    <source>
        <dbReference type="PROSITE" id="PS52004"/>
    </source>
</evidence>
<dbReference type="GeneID" id="28758645"/>
<dbReference type="InterPro" id="IPR001227">
    <property type="entry name" value="Ac_transferase_dom_sf"/>
</dbReference>
<dbReference type="Pfam" id="PF02801">
    <property type="entry name" value="Ketoacyl-synt_C"/>
    <property type="match status" value="1"/>
</dbReference>
<dbReference type="Pfam" id="PF00109">
    <property type="entry name" value="ketoacyl-synt"/>
    <property type="match status" value="1"/>
</dbReference>
<evidence type="ECO:0000256" key="4">
    <source>
        <dbReference type="ARBA" id="ARBA00022857"/>
    </source>
</evidence>
<dbReference type="InterPro" id="IPR032821">
    <property type="entry name" value="PKS_assoc"/>
</dbReference>
<keyword evidence="1" id="KW-0596">Phosphopantetheine</keyword>
<keyword evidence="5" id="KW-0560">Oxidoreductase</keyword>
<dbReference type="STRING" id="1460663.A0A177CV97"/>
<evidence type="ECO:0000313" key="13">
    <source>
        <dbReference type="Proteomes" id="UP000077069"/>
    </source>
</evidence>
<dbReference type="Pfam" id="PF16197">
    <property type="entry name" value="KAsynt_C_assoc"/>
    <property type="match status" value="1"/>
</dbReference>
<dbReference type="PROSITE" id="PS50075">
    <property type="entry name" value="CARRIER"/>
    <property type="match status" value="1"/>
</dbReference>
<keyword evidence="6" id="KW-0511">Multifunctional enzyme</keyword>
<evidence type="ECO:0000313" key="12">
    <source>
        <dbReference type="EMBL" id="OAG11453.1"/>
    </source>
</evidence>
<dbReference type="InterPro" id="IPR049552">
    <property type="entry name" value="PKS_DH_N"/>
</dbReference>
<dbReference type="EMBL" id="KV441548">
    <property type="protein sequence ID" value="OAG11453.1"/>
    <property type="molecule type" value="Genomic_DNA"/>
</dbReference>
<feature type="domain" description="PKS/mFAS DH" evidence="11">
    <location>
        <begin position="866"/>
        <end position="1172"/>
    </location>
</feature>
<feature type="domain" description="Carrier" evidence="9">
    <location>
        <begin position="2390"/>
        <end position="2468"/>
    </location>
</feature>
<organism evidence="12 13">
    <name type="scientific">Paraphaeosphaeria sporulosa</name>
    <dbReference type="NCBI Taxonomy" id="1460663"/>
    <lineage>
        <taxon>Eukaryota</taxon>
        <taxon>Fungi</taxon>
        <taxon>Dikarya</taxon>
        <taxon>Ascomycota</taxon>
        <taxon>Pezizomycotina</taxon>
        <taxon>Dothideomycetes</taxon>
        <taxon>Pleosporomycetidae</taxon>
        <taxon>Pleosporales</taxon>
        <taxon>Massarineae</taxon>
        <taxon>Didymosphaeriaceae</taxon>
        <taxon>Paraphaeosphaeria</taxon>
    </lineage>
</organism>
<dbReference type="InterPro" id="IPR013149">
    <property type="entry name" value="ADH-like_C"/>
</dbReference>
<dbReference type="InterPro" id="IPR049900">
    <property type="entry name" value="PKS_mFAS_DH"/>
</dbReference>
<evidence type="ECO:0000256" key="1">
    <source>
        <dbReference type="ARBA" id="ARBA00022450"/>
    </source>
</evidence>
<dbReference type="InterPro" id="IPR013154">
    <property type="entry name" value="ADH-like_N"/>
</dbReference>
<dbReference type="CDD" id="cd05195">
    <property type="entry name" value="enoyl_red"/>
    <property type="match status" value="1"/>
</dbReference>
<dbReference type="Pfam" id="PF08659">
    <property type="entry name" value="KR"/>
    <property type="match status" value="1"/>
</dbReference>
<feature type="active site" description="Proton donor; for dehydratase activity" evidence="8">
    <location>
        <position position="1084"/>
    </location>
</feature>
<dbReference type="InterPro" id="IPR014030">
    <property type="entry name" value="Ketoacyl_synth_N"/>
</dbReference>
<dbReference type="GO" id="GO:0006633">
    <property type="term" value="P:fatty acid biosynthetic process"/>
    <property type="evidence" value="ECO:0007669"/>
    <property type="project" value="InterPro"/>
</dbReference>
<dbReference type="OrthoDB" id="329835at2759"/>
<dbReference type="InterPro" id="IPR013968">
    <property type="entry name" value="PKS_KR"/>
</dbReference>
<dbReference type="SUPFAM" id="SSF52151">
    <property type="entry name" value="FabD/lysophospholipase-like"/>
    <property type="match status" value="1"/>
</dbReference>
<dbReference type="GO" id="GO:0004315">
    <property type="term" value="F:3-oxoacyl-[acyl-carrier-protein] synthase activity"/>
    <property type="evidence" value="ECO:0007669"/>
    <property type="project" value="InterPro"/>
</dbReference>
<dbReference type="Gene3D" id="3.10.129.110">
    <property type="entry name" value="Polyketide synthase dehydratase"/>
    <property type="match status" value="1"/>
</dbReference>
<dbReference type="SUPFAM" id="SSF51735">
    <property type="entry name" value="NAD(P)-binding Rossmann-fold domains"/>
    <property type="match status" value="2"/>
</dbReference>
<dbReference type="InterPro" id="IPR029063">
    <property type="entry name" value="SAM-dependent_MTases_sf"/>
</dbReference>
<keyword evidence="3" id="KW-0808">Transferase</keyword>
<dbReference type="InterPro" id="IPR006162">
    <property type="entry name" value="Ppantetheine_attach_site"/>
</dbReference>
<dbReference type="PROSITE" id="PS00012">
    <property type="entry name" value="PHOSPHOPANTETHEINE"/>
    <property type="match status" value="1"/>
</dbReference>
<dbReference type="GO" id="GO:0016491">
    <property type="term" value="F:oxidoreductase activity"/>
    <property type="evidence" value="ECO:0007669"/>
    <property type="project" value="UniProtKB-KW"/>
</dbReference>
<dbReference type="Pfam" id="PF08240">
    <property type="entry name" value="ADH_N"/>
    <property type="match status" value="1"/>
</dbReference>
<dbReference type="Gene3D" id="3.30.70.3290">
    <property type="match status" value="1"/>
</dbReference>
<dbReference type="InterPro" id="IPR036736">
    <property type="entry name" value="ACP-like_sf"/>
</dbReference>
<evidence type="ECO:0000256" key="6">
    <source>
        <dbReference type="ARBA" id="ARBA00023268"/>
    </source>
</evidence>
<reference evidence="12 13" key="1">
    <citation type="submission" date="2016-05" db="EMBL/GenBank/DDBJ databases">
        <title>Comparative analysis of secretome profiles of manganese(II)-oxidizing ascomycete fungi.</title>
        <authorList>
            <consortium name="DOE Joint Genome Institute"/>
            <person name="Zeiner C.A."/>
            <person name="Purvine S.O."/>
            <person name="Zink E.M."/>
            <person name="Wu S."/>
            <person name="Pasa-Tolic L."/>
            <person name="Chaput D.L."/>
            <person name="Haridas S."/>
            <person name="Grigoriev I.V."/>
            <person name="Santelli C.M."/>
            <person name="Hansel C.M."/>
        </authorList>
    </citation>
    <scope>NUCLEOTIDE SEQUENCE [LARGE SCALE GENOMIC DNA]</scope>
    <source>
        <strain evidence="12 13">AP3s5-JAC2a</strain>
    </source>
</reference>
<dbReference type="SUPFAM" id="SSF50129">
    <property type="entry name" value="GroES-like"/>
    <property type="match status" value="1"/>
</dbReference>
<dbReference type="SMART" id="SM00822">
    <property type="entry name" value="PKS_KR"/>
    <property type="match status" value="1"/>
</dbReference>
<evidence type="ECO:0000256" key="7">
    <source>
        <dbReference type="ARBA" id="ARBA00023315"/>
    </source>
</evidence>
<dbReference type="CDD" id="cd05274">
    <property type="entry name" value="KR_FAS_SDR_x"/>
    <property type="match status" value="1"/>
</dbReference>
<dbReference type="InterPro" id="IPR014043">
    <property type="entry name" value="Acyl_transferase_dom"/>
</dbReference>
<keyword evidence="2" id="KW-0597">Phosphoprotein</keyword>
<dbReference type="SUPFAM" id="SSF55048">
    <property type="entry name" value="Probable ACP-binding domain of malonyl-CoA ACP transacylase"/>
    <property type="match status" value="1"/>
</dbReference>
<dbReference type="SUPFAM" id="SSF47336">
    <property type="entry name" value="ACP-like"/>
    <property type="match status" value="1"/>
</dbReference>
<dbReference type="Gene3D" id="3.90.180.10">
    <property type="entry name" value="Medium-chain alcohol dehydrogenases, catalytic domain"/>
    <property type="match status" value="1"/>
</dbReference>
<dbReference type="Gene3D" id="3.40.366.10">
    <property type="entry name" value="Malonyl-Coenzyme A Acyl Carrier Protein, domain 2"/>
    <property type="match status" value="1"/>
</dbReference>
<dbReference type="Pfam" id="PF23297">
    <property type="entry name" value="ACP_SdgA_C"/>
    <property type="match status" value="1"/>
</dbReference>
<dbReference type="SUPFAM" id="SSF53901">
    <property type="entry name" value="Thiolase-like"/>
    <property type="match status" value="2"/>
</dbReference>
<dbReference type="InterPro" id="IPR020841">
    <property type="entry name" value="PKS_Beta-ketoAc_synthase_dom"/>
</dbReference>
<protein>
    <submittedName>
        <fullName evidence="12">Polyketide synthase</fullName>
    </submittedName>
</protein>
<evidence type="ECO:0000256" key="3">
    <source>
        <dbReference type="ARBA" id="ARBA00022679"/>
    </source>
</evidence>